<dbReference type="EMBL" id="JAHWXN010000001">
    <property type="protein sequence ID" value="MCK2036773.1"/>
    <property type="molecule type" value="Genomic_DNA"/>
</dbReference>
<dbReference type="InterPro" id="IPR036097">
    <property type="entry name" value="HisK_dim/P_sf"/>
</dbReference>
<evidence type="ECO:0000313" key="14">
    <source>
        <dbReference type="Proteomes" id="UP001300096"/>
    </source>
</evidence>
<dbReference type="EC" id="2.7.13.3" evidence="3"/>
<dbReference type="PANTHER" id="PTHR45436:SF5">
    <property type="entry name" value="SENSOR HISTIDINE KINASE TRCS"/>
    <property type="match status" value="1"/>
</dbReference>
<evidence type="ECO:0000256" key="5">
    <source>
        <dbReference type="ARBA" id="ARBA00022679"/>
    </source>
</evidence>
<reference evidence="13 14" key="1">
    <citation type="submission" date="2021-06" db="EMBL/GenBank/DDBJ databases">
        <title>Genome-based taxonomic framework of Microbacterium strains isolated from marine environment, the description of four new species and reclassification of four preexisting species.</title>
        <authorList>
            <person name="Lee S.D."/>
            <person name="Kim S.-M."/>
            <person name="Byeon Y.-S."/>
            <person name="Yang H.L."/>
            <person name="Kim I.S."/>
        </authorList>
    </citation>
    <scope>NUCLEOTIDE SEQUENCE [LARGE SCALE GENOMIC DNA]</scope>
    <source>
        <strain evidence="13 14">SSW1-49</strain>
    </source>
</reference>
<dbReference type="SUPFAM" id="SSF55874">
    <property type="entry name" value="ATPase domain of HSP90 chaperone/DNA topoisomerase II/histidine kinase"/>
    <property type="match status" value="1"/>
</dbReference>
<evidence type="ECO:0000256" key="10">
    <source>
        <dbReference type="ARBA" id="ARBA00023136"/>
    </source>
</evidence>
<proteinExistence type="predicted"/>
<evidence type="ECO:0000256" key="3">
    <source>
        <dbReference type="ARBA" id="ARBA00012438"/>
    </source>
</evidence>
<keyword evidence="10 11" id="KW-0472">Membrane</keyword>
<evidence type="ECO:0000256" key="4">
    <source>
        <dbReference type="ARBA" id="ARBA00022553"/>
    </source>
</evidence>
<keyword evidence="4" id="KW-0597">Phosphoprotein</keyword>
<dbReference type="InterPro" id="IPR003594">
    <property type="entry name" value="HATPase_dom"/>
</dbReference>
<dbReference type="SMART" id="SM00387">
    <property type="entry name" value="HATPase_c"/>
    <property type="match status" value="1"/>
</dbReference>
<keyword evidence="6 11" id="KW-0812">Transmembrane</keyword>
<dbReference type="PANTHER" id="PTHR45436">
    <property type="entry name" value="SENSOR HISTIDINE KINASE YKOH"/>
    <property type="match status" value="1"/>
</dbReference>
<dbReference type="Gene3D" id="1.10.287.130">
    <property type="match status" value="1"/>
</dbReference>
<dbReference type="GO" id="GO:0016301">
    <property type="term" value="F:kinase activity"/>
    <property type="evidence" value="ECO:0007669"/>
    <property type="project" value="UniProtKB-KW"/>
</dbReference>
<dbReference type="PRINTS" id="PR00344">
    <property type="entry name" value="BCTRLSENSOR"/>
</dbReference>
<protein>
    <recommendedName>
        <fullName evidence="3">histidine kinase</fullName>
        <ecNumber evidence="3">2.7.13.3</ecNumber>
    </recommendedName>
</protein>
<keyword evidence="5" id="KW-0808">Transferase</keyword>
<accession>A0ABT0FFC2</accession>
<feature type="transmembrane region" description="Helical" evidence="11">
    <location>
        <begin position="70"/>
        <end position="94"/>
    </location>
</feature>
<dbReference type="Proteomes" id="UP001300096">
    <property type="component" value="Unassembled WGS sequence"/>
</dbReference>
<evidence type="ECO:0000256" key="8">
    <source>
        <dbReference type="ARBA" id="ARBA00022989"/>
    </source>
</evidence>
<dbReference type="CDD" id="cd00082">
    <property type="entry name" value="HisKA"/>
    <property type="match status" value="1"/>
</dbReference>
<feature type="domain" description="Histidine kinase" evidence="12">
    <location>
        <begin position="114"/>
        <end position="324"/>
    </location>
</feature>
<keyword evidence="9" id="KW-0902">Two-component regulatory system</keyword>
<dbReference type="InterPro" id="IPR050428">
    <property type="entry name" value="TCS_sensor_his_kinase"/>
</dbReference>
<dbReference type="InterPro" id="IPR005467">
    <property type="entry name" value="His_kinase_dom"/>
</dbReference>
<evidence type="ECO:0000256" key="7">
    <source>
        <dbReference type="ARBA" id="ARBA00022777"/>
    </source>
</evidence>
<evidence type="ECO:0000313" key="13">
    <source>
        <dbReference type="EMBL" id="MCK2036773.1"/>
    </source>
</evidence>
<dbReference type="SUPFAM" id="SSF47384">
    <property type="entry name" value="Homodimeric domain of signal transducing histidine kinase"/>
    <property type="match status" value="1"/>
</dbReference>
<feature type="transmembrane region" description="Helical" evidence="11">
    <location>
        <begin position="15"/>
        <end position="40"/>
    </location>
</feature>
<evidence type="ECO:0000256" key="2">
    <source>
        <dbReference type="ARBA" id="ARBA00004236"/>
    </source>
</evidence>
<dbReference type="PROSITE" id="PS50109">
    <property type="entry name" value="HIS_KIN"/>
    <property type="match status" value="1"/>
</dbReference>
<dbReference type="Pfam" id="PF00512">
    <property type="entry name" value="HisKA"/>
    <property type="match status" value="1"/>
</dbReference>
<organism evidence="13 14">
    <name type="scientific">Microbacterium croceum</name>
    <dbReference type="NCBI Taxonomy" id="2851645"/>
    <lineage>
        <taxon>Bacteria</taxon>
        <taxon>Bacillati</taxon>
        <taxon>Actinomycetota</taxon>
        <taxon>Actinomycetes</taxon>
        <taxon>Micrococcales</taxon>
        <taxon>Microbacteriaceae</taxon>
        <taxon>Microbacterium</taxon>
    </lineage>
</organism>
<keyword evidence="8 11" id="KW-1133">Transmembrane helix</keyword>
<dbReference type="InterPro" id="IPR036890">
    <property type="entry name" value="HATPase_C_sf"/>
</dbReference>
<comment type="caution">
    <text evidence="13">The sequence shown here is derived from an EMBL/GenBank/DDBJ whole genome shotgun (WGS) entry which is preliminary data.</text>
</comment>
<dbReference type="SMART" id="SM00388">
    <property type="entry name" value="HisKA"/>
    <property type="match status" value="1"/>
</dbReference>
<dbReference type="InterPro" id="IPR003661">
    <property type="entry name" value="HisK_dim/P_dom"/>
</dbReference>
<dbReference type="Pfam" id="PF02518">
    <property type="entry name" value="HATPase_c"/>
    <property type="match status" value="1"/>
</dbReference>
<name>A0ABT0FFC2_9MICO</name>
<dbReference type="InterPro" id="IPR004358">
    <property type="entry name" value="Sig_transdc_His_kin-like_C"/>
</dbReference>
<dbReference type="Gene3D" id="3.30.565.10">
    <property type="entry name" value="Histidine kinase-like ATPase, C-terminal domain"/>
    <property type="match status" value="1"/>
</dbReference>
<dbReference type="RefSeq" id="WP_247630118.1">
    <property type="nucleotide sequence ID" value="NZ_JAHWXN010000001.1"/>
</dbReference>
<comment type="catalytic activity">
    <reaction evidence="1">
        <text>ATP + protein L-histidine = ADP + protein N-phospho-L-histidine.</text>
        <dbReference type="EC" id="2.7.13.3"/>
    </reaction>
</comment>
<evidence type="ECO:0000259" key="12">
    <source>
        <dbReference type="PROSITE" id="PS50109"/>
    </source>
</evidence>
<evidence type="ECO:0000256" key="1">
    <source>
        <dbReference type="ARBA" id="ARBA00000085"/>
    </source>
</evidence>
<keyword evidence="7 13" id="KW-0418">Kinase</keyword>
<evidence type="ECO:0000256" key="9">
    <source>
        <dbReference type="ARBA" id="ARBA00023012"/>
    </source>
</evidence>
<keyword evidence="14" id="KW-1185">Reference proteome</keyword>
<sequence length="324" mass="33991">MSDDAVQVRRAARSIGLWVGVASGVIVGIGIGILLLVILATSRREGEEHGGGGPLGPAAGRDDFIVDIDVVVPTVIILGILGVVLLGVVAAIAARRSVGPLGEALRRQRNFVADASHELRTPLTTLTSRIQVLQRRLDRGADVAPGLVELRRDADTLNDVLNDLLITAEGASHPDSEADVGDAVSTAAATMSAIARESEVAIDIAVDQEVEARIAPVTLVRILVALLDNAVQHSPAGRPVTVRIGRDGRYATIRVIDEGSGIDGIPADQLFERFARPRESGRPRGFGLGLSLVRDVAQRAGGSITVEHSTSAGTTFLLRLPAVR</sequence>
<evidence type="ECO:0000256" key="6">
    <source>
        <dbReference type="ARBA" id="ARBA00022692"/>
    </source>
</evidence>
<evidence type="ECO:0000256" key="11">
    <source>
        <dbReference type="SAM" id="Phobius"/>
    </source>
</evidence>
<gene>
    <name evidence="13" type="ORF">KZC51_11575</name>
</gene>
<comment type="subcellular location">
    <subcellularLocation>
        <location evidence="2">Cell membrane</location>
    </subcellularLocation>
</comment>
<dbReference type="CDD" id="cd00075">
    <property type="entry name" value="HATPase"/>
    <property type="match status" value="1"/>
</dbReference>